<organism evidence="3 4">
    <name type="scientific">Actinacidiphila polyblastidii</name>
    <dbReference type="NCBI Taxonomy" id="3110430"/>
    <lineage>
        <taxon>Bacteria</taxon>
        <taxon>Bacillati</taxon>
        <taxon>Actinomycetota</taxon>
        <taxon>Actinomycetes</taxon>
        <taxon>Kitasatosporales</taxon>
        <taxon>Streptomycetaceae</taxon>
        <taxon>Actinacidiphila</taxon>
    </lineage>
</organism>
<dbReference type="Gene3D" id="2.30.39.10">
    <property type="entry name" value="Alpha-1-antitrypsin, domain 1"/>
    <property type="match status" value="1"/>
</dbReference>
<dbReference type="InterPro" id="IPR042185">
    <property type="entry name" value="Serpin_sf_2"/>
</dbReference>
<accession>A0ABU7P8E7</accession>
<evidence type="ECO:0000313" key="4">
    <source>
        <dbReference type="Proteomes" id="UP001344658"/>
    </source>
</evidence>
<comment type="similarity">
    <text evidence="1">Belongs to the serpin family.</text>
</comment>
<dbReference type="SUPFAM" id="SSF56574">
    <property type="entry name" value="Serpins"/>
    <property type="match status" value="1"/>
</dbReference>
<proteinExistence type="inferred from homology"/>
<dbReference type="InterPro" id="IPR042178">
    <property type="entry name" value="Serpin_sf_1"/>
</dbReference>
<dbReference type="Pfam" id="PF00079">
    <property type="entry name" value="Serpin"/>
    <property type="match status" value="1"/>
</dbReference>
<dbReference type="InterPro" id="IPR000215">
    <property type="entry name" value="Serpin_fam"/>
</dbReference>
<dbReference type="InterPro" id="IPR023796">
    <property type="entry name" value="Serpin_dom"/>
</dbReference>
<keyword evidence="4" id="KW-1185">Reference proteome</keyword>
<sequence>MEYEEAVRTLASRWLEVAAPGAGRRPAEDFVVSPAGVWLAFGALAAGAAGPTAARFGQLLGVSGPGAARAVTSAARALAATDSLAVATGVWSTEPLRDTFRAALPDVGFGPLREQAEIDAWVRDATGGLIRELPLRVTAATRLVLVNAPALKARWAVPFAAAETAARDFTDAAGVVHRVPTMHRRLSRSEVWTVPGGVTVVELGCAAAADGTPGARVRLVLGEPGAPPAAVLPAAWSDRRRPVEADRVGVAVPRLSLRARTDLTGPLRALGLTAALSPGADFSALADRPLYVDAAVQECLLNVAELGVEAAAVTAVTMRATAVTRQPLRIAFDRPFGIVLLSGAGEAPLLTAWQAAAPAGPQPPA</sequence>
<dbReference type="PANTHER" id="PTHR11461:SF211">
    <property type="entry name" value="GH10112P-RELATED"/>
    <property type="match status" value="1"/>
</dbReference>
<evidence type="ECO:0000313" key="3">
    <source>
        <dbReference type="EMBL" id="MEE4541527.1"/>
    </source>
</evidence>
<feature type="domain" description="Serpin" evidence="2">
    <location>
        <begin position="15"/>
        <end position="358"/>
    </location>
</feature>
<dbReference type="Gene3D" id="3.30.497.10">
    <property type="entry name" value="Antithrombin, subunit I, domain 2"/>
    <property type="match status" value="1"/>
</dbReference>
<dbReference type="Proteomes" id="UP001344658">
    <property type="component" value="Unassembled WGS sequence"/>
</dbReference>
<dbReference type="SMART" id="SM00093">
    <property type="entry name" value="SERPIN"/>
    <property type="match status" value="1"/>
</dbReference>
<evidence type="ECO:0000256" key="1">
    <source>
        <dbReference type="RuleBase" id="RU000411"/>
    </source>
</evidence>
<gene>
    <name evidence="3" type="ORF">V2S66_06030</name>
</gene>
<dbReference type="RefSeq" id="WP_330793425.1">
    <property type="nucleotide sequence ID" value="NZ_JAZEWV010000003.1"/>
</dbReference>
<evidence type="ECO:0000259" key="2">
    <source>
        <dbReference type="SMART" id="SM00093"/>
    </source>
</evidence>
<dbReference type="InterPro" id="IPR036186">
    <property type="entry name" value="Serpin_sf"/>
</dbReference>
<protein>
    <submittedName>
        <fullName evidence="3">Serpin family protein</fullName>
    </submittedName>
</protein>
<name>A0ABU7P8E7_9ACTN</name>
<dbReference type="PANTHER" id="PTHR11461">
    <property type="entry name" value="SERINE PROTEASE INHIBITOR, SERPIN"/>
    <property type="match status" value="1"/>
</dbReference>
<dbReference type="EMBL" id="JAZEWV010000003">
    <property type="protein sequence ID" value="MEE4541527.1"/>
    <property type="molecule type" value="Genomic_DNA"/>
</dbReference>
<reference evidence="3 4" key="1">
    <citation type="submission" date="2023-12" db="EMBL/GenBank/DDBJ databases">
        <title>Streptomyces sp. V4-01.</title>
        <authorList>
            <person name="Somphong A."/>
            <person name="Phongsopitanun W."/>
        </authorList>
    </citation>
    <scope>NUCLEOTIDE SEQUENCE [LARGE SCALE GENOMIC DNA]</scope>
    <source>
        <strain evidence="3 4">V4-01</strain>
    </source>
</reference>
<comment type="caution">
    <text evidence="3">The sequence shown here is derived from an EMBL/GenBank/DDBJ whole genome shotgun (WGS) entry which is preliminary data.</text>
</comment>